<dbReference type="SMART" id="SM00771">
    <property type="entry name" value="ZipA_C"/>
    <property type="match status" value="1"/>
</dbReference>
<comment type="caution">
    <text evidence="3">The sequence shown here is derived from an EMBL/GenBank/DDBJ whole genome shotgun (WGS) entry which is preliminary data.</text>
</comment>
<evidence type="ECO:0000313" key="4">
    <source>
        <dbReference type="Proteomes" id="UP001156903"/>
    </source>
</evidence>
<reference evidence="4" key="1">
    <citation type="journal article" date="2019" name="Int. J. Syst. Evol. Microbiol.">
        <title>The Global Catalogue of Microorganisms (GCM) 10K type strain sequencing project: providing services to taxonomists for standard genome sequencing and annotation.</title>
        <authorList>
            <consortium name="The Broad Institute Genomics Platform"/>
            <consortium name="The Broad Institute Genome Sequencing Center for Infectious Disease"/>
            <person name="Wu L."/>
            <person name="Ma J."/>
        </authorList>
    </citation>
    <scope>NUCLEOTIDE SEQUENCE [LARGE SCALE GENOMIC DNA]</scope>
    <source>
        <strain evidence="4">NBRC 109341</strain>
    </source>
</reference>
<feature type="region of interest" description="Disordered" evidence="1">
    <location>
        <begin position="31"/>
        <end position="70"/>
    </location>
</feature>
<accession>A0ABQ6BZ72</accession>
<name>A0ABQ6BZ72_9BURK</name>
<dbReference type="SUPFAM" id="SSF64383">
    <property type="entry name" value="Cell-division protein ZipA, C-terminal domain"/>
    <property type="match status" value="1"/>
</dbReference>
<dbReference type="InterPro" id="IPR036765">
    <property type="entry name" value="ZipA_FtsZ-bd_C_sf"/>
</dbReference>
<keyword evidence="3" id="KW-0131">Cell cycle</keyword>
<gene>
    <name evidence="3" type="ORF">GCM10007935_03730</name>
</gene>
<dbReference type="RefSeq" id="WP_284306426.1">
    <property type="nucleotide sequence ID" value="NZ_BSPB01000002.1"/>
</dbReference>
<dbReference type="GO" id="GO:0051301">
    <property type="term" value="P:cell division"/>
    <property type="evidence" value="ECO:0007669"/>
    <property type="project" value="UniProtKB-KW"/>
</dbReference>
<evidence type="ECO:0000259" key="2">
    <source>
        <dbReference type="SMART" id="SM00771"/>
    </source>
</evidence>
<keyword evidence="3" id="KW-0132">Cell division</keyword>
<proteinExistence type="predicted"/>
<feature type="domain" description="ZipA C-terminal FtsZ-binding" evidence="2">
    <location>
        <begin position="257"/>
        <end position="384"/>
    </location>
</feature>
<evidence type="ECO:0000313" key="3">
    <source>
        <dbReference type="EMBL" id="GLS12945.1"/>
    </source>
</evidence>
<dbReference type="EMBL" id="BSPB01000002">
    <property type="protein sequence ID" value="GLS12945.1"/>
    <property type="molecule type" value="Genomic_DNA"/>
</dbReference>
<sequence>MSNLQISLAIVGGLVLAGVVAYNAWVTRRNTPRTAREPEPDPAPADTLPQADDGAPLPESLRRAEAAMPRPALDPEARIEPTFGAELAGEPSERIEPSLDGDAPVTVVPAEASDAPRTPPVVPITLNTMVPTLEKRPGLDALIDVIAPLALDGLVSGEAVIAALPATRRVGSKPFAVEGLNDSTGEWESPRPGQRYKALQAGVQLANRMGPLNEIEFSEFVMKAQAFADTVGAAPDFPDMLAEVARARELDVFASGHDAQLGFTLRARRIAWSPGYVAQQAARVGFVAGALPGRMVLPVSQPGQAPLLSLSYDTQAAMADDPEQSALREVALSLEVTHVPCSEQPFVRLRQAAAALADAMDGVVTDDAGRALSNEALDAIGADLDNLYEALDGRDLSAGSPQARRLFS</sequence>
<dbReference type="InterPro" id="IPR007449">
    <property type="entry name" value="ZipA_FtsZ-bd_C"/>
</dbReference>
<dbReference type="Proteomes" id="UP001156903">
    <property type="component" value="Unassembled WGS sequence"/>
</dbReference>
<keyword evidence="4" id="KW-1185">Reference proteome</keyword>
<protein>
    <submittedName>
        <fullName evidence="3">Cell division protein ZipA</fullName>
    </submittedName>
</protein>
<organism evidence="3 4">
    <name type="scientific">Hydrogenophaga electricum</name>
    <dbReference type="NCBI Taxonomy" id="1230953"/>
    <lineage>
        <taxon>Bacteria</taxon>
        <taxon>Pseudomonadati</taxon>
        <taxon>Pseudomonadota</taxon>
        <taxon>Betaproteobacteria</taxon>
        <taxon>Burkholderiales</taxon>
        <taxon>Comamonadaceae</taxon>
        <taxon>Hydrogenophaga</taxon>
    </lineage>
</organism>
<evidence type="ECO:0000256" key="1">
    <source>
        <dbReference type="SAM" id="MobiDB-lite"/>
    </source>
</evidence>